<dbReference type="InterPro" id="IPR048913">
    <property type="entry name" value="BetaGal_gal-bd"/>
</dbReference>
<keyword evidence="9" id="KW-0325">Glycoprotein</keyword>
<comment type="catalytic activity">
    <reaction evidence="1 11">
        <text>Hydrolysis of terminal non-reducing beta-D-galactose residues in beta-D-galactosides.</text>
        <dbReference type="EC" id="3.2.1.23"/>
    </reaction>
</comment>
<evidence type="ECO:0000259" key="13">
    <source>
        <dbReference type="PROSITE" id="PS50228"/>
    </source>
</evidence>
<keyword evidence="5" id="KW-0052">Apoplast</keyword>
<evidence type="ECO:0000256" key="5">
    <source>
        <dbReference type="ARBA" id="ARBA00022523"/>
    </source>
</evidence>
<evidence type="ECO:0000256" key="10">
    <source>
        <dbReference type="ARBA" id="ARBA00023295"/>
    </source>
</evidence>
<name>A0A833VX00_9POAL</name>
<reference evidence="14" key="1">
    <citation type="submission" date="2020-01" db="EMBL/GenBank/DDBJ databases">
        <title>Genome sequence of Kobresia littledalei, the first chromosome-level genome in the family Cyperaceae.</title>
        <authorList>
            <person name="Qu G."/>
        </authorList>
    </citation>
    <scope>NUCLEOTIDE SEQUENCE</scope>
    <source>
        <strain evidence="14">C.B.Clarke</strain>
        <tissue evidence="14">Leaf</tissue>
    </source>
</reference>
<evidence type="ECO:0000256" key="8">
    <source>
        <dbReference type="ARBA" id="ARBA00022801"/>
    </source>
</evidence>
<proteinExistence type="inferred from homology"/>
<dbReference type="GO" id="GO:0048046">
    <property type="term" value="C:apoplast"/>
    <property type="evidence" value="ECO:0007669"/>
    <property type="project" value="UniProtKB-SubCell"/>
</dbReference>
<evidence type="ECO:0000256" key="1">
    <source>
        <dbReference type="ARBA" id="ARBA00001412"/>
    </source>
</evidence>
<dbReference type="InterPro" id="IPR001944">
    <property type="entry name" value="Glycoside_Hdrlase_35"/>
</dbReference>
<evidence type="ECO:0000256" key="6">
    <source>
        <dbReference type="ARBA" id="ARBA00022525"/>
    </source>
</evidence>
<dbReference type="InterPro" id="IPR008979">
    <property type="entry name" value="Galactose-bd-like_sf"/>
</dbReference>
<dbReference type="Gene3D" id="2.60.120.740">
    <property type="match status" value="1"/>
</dbReference>
<dbReference type="PRINTS" id="PR00742">
    <property type="entry name" value="GLHYDRLASE35"/>
</dbReference>
<dbReference type="CDD" id="cd22842">
    <property type="entry name" value="Gal_Rha_Lectin_BGal"/>
    <property type="match status" value="1"/>
</dbReference>
<dbReference type="InterPro" id="IPR041392">
    <property type="entry name" value="GHD"/>
</dbReference>
<comment type="caution">
    <text evidence="14">The sequence shown here is derived from an EMBL/GenBank/DDBJ whole genome shotgun (WGS) entry which is preliminary data.</text>
</comment>
<dbReference type="Pfam" id="PF17834">
    <property type="entry name" value="GHD"/>
    <property type="match status" value="1"/>
</dbReference>
<keyword evidence="6" id="KW-0964">Secreted</keyword>
<gene>
    <name evidence="14" type="ORF">FCM35_KLT20671</name>
</gene>
<dbReference type="Proteomes" id="UP000623129">
    <property type="component" value="Unassembled WGS sequence"/>
</dbReference>
<evidence type="ECO:0000256" key="2">
    <source>
        <dbReference type="ARBA" id="ARBA00004271"/>
    </source>
</evidence>
<dbReference type="PROSITE" id="PS01182">
    <property type="entry name" value="GLYCOSYL_HYDROL_F35"/>
    <property type="match status" value="1"/>
</dbReference>
<evidence type="ECO:0000313" key="15">
    <source>
        <dbReference type="Proteomes" id="UP000623129"/>
    </source>
</evidence>
<sequence>MVISVCGTGSNVTGVTYDRRSLIVNGQRQLFFSGSIHYPRSTPEMWPDLVKNAKKGGLNVIQTYVFWNAHEPRPRQYNFEGRYDLVRFVKLIQEHNMYATLRIGPFIQAEWNHGGLPYWLREVPNITFRTDNEPFKYYMKRFATKIVQMMKKEKLFASQGGPIILSQIENEYKTVAPVFREAGTRYIQWAAKMALGLRTGVPWILCKQEDAPGSVIPTCNGLNCGDTYDGPKGGKKPFLWTENWTARFRIFGDAPSQRPVHDLAFSVARFFSKGGTLANYYMYHGGTNFGRTGASFVLTQYYDEAPLDEYGLRREPNWGHLRYLHYALRLCRNELLWGSSSIQSLGENLEARIYEMKENNTCVAFLANLDIKRDATVNFRGFNYFLQRHSISILPDCKSVAFNTRRVLAQQSARSYHTANETYNINNKWQMYQESVPNFERTSLHANELLELYNMTKDTTDYLWYTTRFTLQGEEWAVLHISSLGHALHAFVNGIYIGTGHGSKMQKMFEFEKTIQLIPGLNHISLLGLMVGLPDSGAYLERRSAGIHKISIQGLDGGAVMDLSSNGWGYEVGLFGEKEIFTDNGGNYVKWTRARSRIPITWYKRYFDAPQENDPIALDLSAMGKGLAWVNGECIGRYWVSYLSPLGEPSQSLYHVPRALLKPKANLLVLFEEHDGNPQNILITTVDRNNICTFVSGQRNPTIKDAKPIALLKCPDEMVVEEIVFASFGNPEGFCGNFTIGSCHAPNAKIIAEQLCSGKSFCKLPVSAKAYGADASCPGTTGTVAVQAKCSKIINL</sequence>
<protein>
    <recommendedName>
        <fullName evidence="4 11">Beta-galactosidase</fullName>
        <ecNumber evidence="4 11">3.2.1.23</ecNumber>
    </recommendedName>
</protein>
<accession>A0A833VX00</accession>
<dbReference type="PANTHER" id="PTHR23421">
    <property type="entry name" value="BETA-GALACTOSIDASE RELATED"/>
    <property type="match status" value="1"/>
</dbReference>
<dbReference type="GO" id="GO:0005975">
    <property type="term" value="P:carbohydrate metabolic process"/>
    <property type="evidence" value="ECO:0007669"/>
    <property type="project" value="InterPro"/>
</dbReference>
<dbReference type="Pfam" id="PF02140">
    <property type="entry name" value="SUEL_Lectin"/>
    <property type="match status" value="1"/>
</dbReference>
<keyword evidence="10 11" id="KW-0326">Glycosidase</keyword>
<dbReference type="InterPro" id="IPR000922">
    <property type="entry name" value="Lectin_gal-bd_dom"/>
</dbReference>
<evidence type="ECO:0000256" key="7">
    <source>
        <dbReference type="ARBA" id="ARBA00022729"/>
    </source>
</evidence>
<evidence type="ECO:0000256" key="11">
    <source>
        <dbReference type="RuleBase" id="RU000675"/>
    </source>
</evidence>
<dbReference type="FunFam" id="2.60.120.260:FF:000050">
    <property type="entry name" value="Beta-galactosidase"/>
    <property type="match status" value="1"/>
</dbReference>
<organism evidence="14 15">
    <name type="scientific">Carex littledalei</name>
    <dbReference type="NCBI Taxonomy" id="544730"/>
    <lineage>
        <taxon>Eukaryota</taxon>
        <taxon>Viridiplantae</taxon>
        <taxon>Streptophyta</taxon>
        <taxon>Embryophyta</taxon>
        <taxon>Tracheophyta</taxon>
        <taxon>Spermatophyta</taxon>
        <taxon>Magnoliopsida</taxon>
        <taxon>Liliopsida</taxon>
        <taxon>Poales</taxon>
        <taxon>Cyperaceae</taxon>
        <taxon>Cyperoideae</taxon>
        <taxon>Cariceae</taxon>
        <taxon>Carex</taxon>
        <taxon>Carex subgen. Euthyceras</taxon>
    </lineage>
</organism>
<dbReference type="FunFam" id="3.20.20.80:FF:000098">
    <property type="entry name" value="Beta-galactosidase"/>
    <property type="match status" value="1"/>
</dbReference>
<dbReference type="PROSITE" id="PS50228">
    <property type="entry name" value="SUEL_LECTIN"/>
    <property type="match status" value="1"/>
</dbReference>
<dbReference type="GO" id="GO:0004565">
    <property type="term" value="F:beta-galactosidase activity"/>
    <property type="evidence" value="ECO:0007669"/>
    <property type="project" value="UniProtKB-EC"/>
</dbReference>
<evidence type="ECO:0000256" key="3">
    <source>
        <dbReference type="ARBA" id="ARBA00009809"/>
    </source>
</evidence>
<evidence type="ECO:0000256" key="4">
    <source>
        <dbReference type="ARBA" id="ARBA00012756"/>
    </source>
</evidence>
<keyword evidence="7" id="KW-0732">Signal</keyword>
<comment type="subcellular location">
    <subcellularLocation>
        <location evidence="2">Secreted</location>
        <location evidence="2">Extracellular space</location>
        <location evidence="2">Apoplast</location>
    </subcellularLocation>
</comment>
<dbReference type="Gene3D" id="3.20.20.80">
    <property type="entry name" value="Glycosidases"/>
    <property type="match status" value="1"/>
</dbReference>
<dbReference type="InterPro" id="IPR031330">
    <property type="entry name" value="Gly_Hdrlase_35_cat"/>
</dbReference>
<dbReference type="EC" id="3.2.1.23" evidence="4 11"/>
<evidence type="ECO:0000256" key="9">
    <source>
        <dbReference type="ARBA" id="ARBA00023180"/>
    </source>
</evidence>
<comment type="similarity">
    <text evidence="3 12">Belongs to the glycosyl hydrolase 35 family.</text>
</comment>
<dbReference type="Gene3D" id="2.60.120.260">
    <property type="entry name" value="Galactose-binding domain-like"/>
    <property type="match status" value="2"/>
</dbReference>
<evidence type="ECO:0000256" key="12">
    <source>
        <dbReference type="RuleBase" id="RU003679"/>
    </source>
</evidence>
<dbReference type="SUPFAM" id="SSF51445">
    <property type="entry name" value="(Trans)glycosidases"/>
    <property type="match status" value="1"/>
</dbReference>
<evidence type="ECO:0000313" key="14">
    <source>
        <dbReference type="EMBL" id="KAF3336164.1"/>
    </source>
</evidence>
<dbReference type="Pfam" id="PF01301">
    <property type="entry name" value="Glyco_hydro_35"/>
    <property type="match status" value="1"/>
</dbReference>
<dbReference type="SUPFAM" id="SSF49785">
    <property type="entry name" value="Galactose-binding domain-like"/>
    <property type="match status" value="2"/>
</dbReference>
<dbReference type="Pfam" id="PF21467">
    <property type="entry name" value="BetaGal_gal-bd"/>
    <property type="match status" value="2"/>
</dbReference>
<keyword evidence="15" id="KW-1185">Reference proteome</keyword>
<dbReference type="InterPro" id="IPR043159">
    <property type="entry name" value="Lectin_gal-bd_sf"/>
</dbReference>
<dbReference type="AlphaFoldDB" id="A0A833VX00"/>
<feature type="domain" description="SUEL-type lectin" evidence="13">
    <location>
        <begin position="704"/>
        <end position="791"/>
    </location>
</feature>
<dbReference type="InterPro" id="IPR019801">
    <property type="entry name" value="Glyco_hydro_35_CS"/>
</dbReference>
<dbReference type="GO" id="GO:0030246">
    <property type="term" value="F:carbohydrate binding"/>
    <property type="evidence" value="ECO:0007669"/>
    <property type="project" value="InterPro"/>
</dbReference>
<dbReference type="EMBL" id="SWLB01000008">
    <property type="protein sequence ID" value="KAF3336164.1"/>
    <property type="molecule type" value="Genomic_DNA"/>
</dbReference>
<dbReference type="OrthoDB" id="1657402at2759"/>
<dbReference type="InterPro" id="IPR017853">
    <property type="entry name" value="GH"/>
</dbReference>
<keyword evidence="8 11" id="KW-0378">Hydrolase</keyword>